<sequence length="149" mass="16735">GQANRACYKDEEVSVRLGEDKVDFGENFNLCLVGRVLIESLVHFLSMKNTLTNLWHPLGEGMAQQFGNFIGQFVKYDASITTRGVKMFIKDEACLRFLPVKANAGRSRGGVWLGKFIKGRAKKDNATSPWLREEPKEGIKVGGRSNRDR</sequence>
<comment type="caution">
    <text evidence="2">The sequence shown here is derived from an EMBL/GenBank/DDBJ whole genome shotgun (WGS) entry which is preliminary data.</text>
</comment>
<evidence type="ECO:0000256" key="1">
    <source>
        <dbReference type="SAM" id="MobiDB-lite"/>
    </source>
</evidence>
<evidence type="ECO:0008006" key="4">
    <source>
        <dbReference type="Google" id="ProtNLM"/>
    </source>
</evidence>
<feature type="non-terminal residue" evidence="2">
    <location>
        <position position="1"/>
    </location>
</feature>
<organism evidence="2 3">
    <name type="scientific">Gossypium raimondii</name>
    <name type="common">Peruvian cotton</name>
    <name type="synonym">Gossypium klotzschianum subsp. raimondii</name>
    <dbReference type="NCBI Taxonomy" id="29730"/>
    <lineage>
        <taxon>Eukaryota</taxon>
        <taxon>Viridiplantae</taxon>
        <taxon>Streptophyta</taxon>
        <taxon>Embryophyta</taxon>
        <taxon>Tracheophyta</taxon>
        <taxon>Spermatophyta</taxon>
        <taxon>Magnoliopsida</taxon>
        <taxon>eudicotyledons</taxon>
        <taxon>Gunneridae</taxon>
        <taxon>Pentapetalae</taxon>
        <taxon>rosids</taxon>
        <taxon>malvids</taxon>
        <taxon>Malvales</taxon>
        <taxon>Malvaceae</taxon>
        <taxon>Malvoideae</taxon>
        <taxon>Gossypium</taxon>
    </lineage>
</organism>
<feature type="region of interest" description="Disordered" evidence="1">
    <location>
        <begin position="122"/>
        <end position="149"/>
    </location>
</feature>
<reference evidence="2 3" key="1">
    <citation type="journal article" date="2019" name="Genome Biol. Evol.">
        <title>Insights into the evolution of the New World diploid cottons (Gossypium, subgenus Houzingenia) based on genome sequencing.</title>
        <authorList>
            <person name="Grover C.E."/>
            <person name="Arick M.A. 2nd"/>
            <person name="Thrash A."/>
            <person name="Conover J.L."/>
            <person name="Sanders W.S."/>
            <person name="Peterson D.G."/>
            <person name="Frelichowski J.E."/>
            <person name="Scheffler J.A."/>
            <person name="Scheffler B.E."/>
            <person name="Wendel J.F."/>
        </authorList>
    </citation>
    <scope>NUCLEOTIDE SEQUENCE [LARGE SCALE GENOMIC DNA]</scope>
    <source>
        <strain evidence="2">8</strain>
        <tissue evidence="2">Leaf</tissue>
    </source>
</reference>
<name>A0A7J8QF17_GOSRA</name>
<gene>
    <name evidence="2" type="ORF">Gorai_006049</name>
</gene>
<accession>A0A7J8QF17</accession>
<dbReference type="AlphaFoldDB" id="A0A7J8QF17"/>
<proteinExistence type="predicted"/>
<protein>
    <recommendedName>
        <fullName evidence="4">DUF4283 domain-containing protein</fullName>
    </recommendedName>
</protein>
<dbReference type="Proteomes" id="UP000593578">
    <property type="component" value="Unassembled WGS sequence"/>
</dbReference>
<dbReference type="EMBL" id="JABEZZ010000011">
    <property type="protein sequence ID" value="MBA0599846.1"/>
    <property type="molecule type" value="Genomic_DNA"/>
</dbReference>
<evidence type="ECO:0000313" key="3">
    <source>
        <dbReference type="Proteomes" id="UP000593578"/>
    </source>
</evidence>
<feature type="compositionally biased region" description="Basic and acidic residues" evidence="1">
    <location>
        <begin position="131"/>
        <end position="149"/>
    </location>
</feature>
<evidence type="ECO:0000313" key="2">
    <source>
        <dbReference type="EMBL" id="MBA0599846.1"/>
    </source>
</evidence>